<dbReference type="InterPro" id="IPR037176">
    <property type="entry name" value="Osmotin/thaumatin-like_sf"/>
</dbReference>
<dbReference type="EMBL" id="ML178821">
    <property type="protein sequence ID" value="TFL02764.1"/>
    <property type="molecule type" value="Genomic_DNA"/>
</dbReference>
<accession>A0A5C3QWM9</accession>
<dbReference type="SMART" id="SM00205">
    <property type="entry name" value="THN"/>
    <property type="match status" value="1"/>
</dbReference>
<reference evidence="2 3" key="1">
    <citation type="journal article" date="2019" name="Nat. Ecol. Evol.">
        <title>Megaphylogeny resolves global patterns of mushroom evolution.</title>
        <authorList>
            <person name="Varga T."/>
            <person name="Krizsan K."/>
            <person name="Foldi C."/>
            <person name="Dima B."/>
            <person name="Sanchez-Garcia M."/>
            <person name="Sanchez-Ramirez S."/>
            <person name="Szollosi G.J."/>
            <person name="Szarkandi J.G."/>
            <person name="Papp V."/>
            <person name="Albert L."/>
            <person name="Andreopoulos W."/>
            <person name="Angelini C."/>
            <person name="Antonin V."/>
            <person name="Barry K.W."/>
            <person name="Bougher N.L."/>
            <person name="Buchanan P."/>
            <person name="Buyck B."/>
            <person name="Bense V."/>
            <person name="Catcheside P."/>
            <person name="Chovatia M."/>
            <person name="Cooper J."/>
            <person name="Damon W."/>
            <person name="Desjardin D."/>
            <person name="Finy P."/>
            <person name="Geml J."/>
            <person name="Haridas S."/>
            <person name="Hughes K."/>
            <person name="Justo A."/>
            <person name="Karasinski D."/>
            <person name="Kautmanova I."/>
            <person name="Kiss B."/>
            <person name="Kocsube S."/>
            <person name="Kotiranta H."/>
            <person name="LaButti K.M."/>
            <person name="Lechner B.E."/>
            <person name="Liimatainen K."/>
            <person name="Lipzen A."/>
            <person name="Lukacs Z."/>
            <person name="Mihaltcheva S."/>
            <person name="Morgado L.N."/>
            <person name="Niskanen T."/>
            <person name="Noordeloos M.E."/>
            <person name="Ohm R.A."/>
            <person name="Ortiz-Santana B."/>
            <person name="Ovrebo C."/>
            <person name="Racz N."/>
            <person name="Riley R."/>
            <person name="Savchenko A."/>
            <person name="Shiryaev A."/>
            <person name="Soop K."/>
            <person name="Spirin V."/>
            <person name="Szebenyi C."/>
            <person name="Tomsovsky M."/>
            <person name="Tulloss R.E."/>
            <person name="Uehling J."/>
            <person name="Grigoriev I.V."/>
            <person name="Vagvolgyi C."/>
            <person name="Papp T."/>
            <person name="Martin F.M."/>
            <person name="Miettinen O."/>
            <person name="Hibbett D.S."/>
            <person name="Nagy L.G."/>
        </authorList>
    </citation>
    <scope>NUCLEOTIDE SEQUENCE [LARGE SCALE GENOMIC DNA]</scope>
    <source>
        <strain evidence="2 3">CBS 309.79</strain>
    </source>
</reference>
<evidence type="ECO:0000313" key="2">
    <source>
        <dbReference type="EMBL" id="TFL02764.1"/>
    </source>
</evidence>
<keyword evidence="1" id="KW-0732">Signal</keyword>
<protein>
    <recommendedName>
        <fullName evidence="4">Thaumatin</fullName>
    </recommendedName>
</protein>
<evidence type="ECO:0000313" key="3">
    <source>
        <dbReference type="Proteomes" id="UP000305067"/>
    </source>
</evidence>
<dbReference type="OrthoDB" id="430315at2759"/>
<evidence type="ECO:0000256" key="1">
    <source>
        <dbReference type="SAM" id="SignalP"/>
    </source>
</evidence>
<keyword evidence="3" id="KW-1185">Reference proteome</keyword>
<organism evidence="2 3">
    <name type="scientific">Pterulicium gracile</name>
    <dbReference type="NCBI Taxonomy" id="1884261"/>
    <lineage>
        <taxon>Eukaryota</taxon>
        <taxon>Fungi</taxon>
        <taxon>Dikarya</taxon>
        <taxon>Basidiomycota</taxon>
        <taxon>Agaricomycotina</taxon>
        <taxon>Agaricomycetes</taxon>
        <taxon>Agaricomycetidae</taxon>
        <taxon>Agaricales</taxon>
        <taxon>Pleurotineae</taxon>
        <taxon>Pterulaceae</taxon>
        <taxon>Pterulicium</taxon>
    </lineage>
</organism>
<name>A0A5C3QWM9_9AGAR</name>
<feature type="chain" id="PRO_5022978538" description="Thaumatin" evidence="1">
    <location>
        <begin position="23"/>
        <end position="169"/>
    </location>
</feature>
<dbReference type="Gene3D" id="2.60.110.10">
    <property type="entry name" value="Thaumatin"/>
    <property type="match status" value="1"/>
</dbReference>
<dbReference type="InterPro" id="IPR001938">
    <property type="entry name" value="Thaumatin"/>
</dbReference>
<dbReference type="AlphaFoldDB" id="A0A5C3QWM9"/>
<evidence type="ECO:0008006" key="4">
    <source>
        <dbReference type="Google" id="ProtNLM"/>
    </source>
</evidence>
<dbReference type="SUPFAM" id="SSF49870">
    <property type="entry name" value="Osmotin, thaumatin-like protein"/>
    <property type="match status" value="1"/>
</dbReference>
<dbReference type="PROSITE" id="PS51367">
    <property type="entry name" value="THAUMATIN_2"/>
    <property type="match status" value="1"/>
</dbReference>
<proteinExistence type="predicted"/>
<gene>
    <name evidence="2" type="ORF">BDV98DRAFT_603146</name>
</gene>
<feature type="signal peptide" evidence="1">
    <location>
        <begin position="1"/>
        <end position="22"/>
    </location>
</feature>
<dbReference type="Proteomes" id="UP000305067">
    <property type="component" value="Unassembled WGS sequence"/>
</dbReference>
<sequence>MQLPSIVALAFVAFASFTQVLGAHEIRFRNNCATRRFTPRWKAGSGATSSGPVLYPQTTWSTSVPEKWVAGRAWGSDASCNNADGAGCTLFECTFSNVGYNQCNISRVSGFNVGMSFSWINPGAGCQGGKRCSTATCPNTGAWLPPDSCNGCLSQCNTGGVGMLVTFCP</sequence>